<dbReference type="PANTHER" id="PTHR42718">
    <property type="entry name" value="MAJOR FACILITATOR SUPERFAMILY MULTIDRUG TRANSPORTER MFSC"/>
    <property type="match status" value="1"/>
</dbReference>
<evidence type="ECO:0000256" key="6">
    <source>
        <dbReference type="SAM" id="Phobius"/>
    </source>
</evidence>
<feature type="transmembrane region" description="Helical" evidence="6">
    <location>
        <begin position="69"/>
        <end position="91"/>
    </location>
</feature>
<feature type="transmembrane region" description="Helical" evidence="6">
    <location>
        <begin position="98"/>
        <end position="116"/>
    </location>
</feature>
<keyword evidence="3 6" id="KW-0812">Transmembrane</keyword>
<dbReference type="SUPFAM" id="SSF103473">
    <property type="entry name" value="MFS general substrate transporter"/>
    <property type="match status" value="1"/>
</dbReference>
<evidence type="ECO:0000313" key="8">
    <source>
        <dbReference type="EMBL" id="TCI10114.1"/>
    </source>
</evidence>
<feature type="domain" description="Major facilitator superfamily (MFS) profile" evidence="7">
    <location>
        <begin position="32"/>
        <end position="515"/>
    </location>
</feature>
<keyword evidence="4 6" id="KW-1133">Transmembrane helix</keyword>
<feature type="transmembrane region" description="Helical" evidence="6">
    <location>
        <begin position="251"/>
        <end position="270"/>
    </location>
</feature>
<dbReference type="InterPro" id="IPR011701">
    <property type="entry name" value="MFS"/>
</dbReference>
<evidence type="ECO:0000256" key="3">
    <source>
        <dbReference type="ARBA" id="ARBA00022692"/>
    </source>
</evidence>
<dbReference type="InterPro" id="IPR036259">
    <property type="entry name" value="MFS_trans_sf"/>
</dbReference>
<comment type="caution">
    <text evidence="8">The sequence shown here is derived from an EMBL/GenBank/DDBJ whole genome shotgun (WGS) entry which is preliminary data.</text>
</comment>
<name>A0A4R0YX95_9GAMM</name>
<dbReference type="Gene3D" id="1.20.1250.20">
    <property type="entry name" value="MFS general substrate transporter like domains"/>
    <property type="match status" value="1"/>
</dbReference>
<organism evidence="8 9">
    <name type="scientific">Dyella soli</name>
    <dbReference type="NCBI Taxonomy" id="522319"/>
    <lineage>
        <taxon>Bacteria</taxon>
        <taxon>Pseudomonadati</taxon>
        <taxon>Pseudomonadota</taxon>
        <taxon>Gammaproteobacteria</taxon>
        <taxon>Lysobacterales</taxon>
        <taxon>Rhodanobacteraceae</taxon>
        <taxon>Dyella</taxon>
    </lineage>
</organism>
<evidence type="ECO:0000313" key="9">
    <source>
        <dbReference type="Proteomes" id="UP000291822"/>
    </source>
</evidence>
<comment type="subcellular location">
    <subcellularLocation>
        <location evidence="1">Membrane</location>
        <topology evidence="1">Multi-pass membrane protein</topology>
    </subcellularLocation>
</comment>
<dbReference type="PANTHER" id="PTHR42718:SF9">
    <property type="entry name" value="MAJOR FACILITATOR SUPERFAMILY MULTIDRUG TRANSPORTER MFSC"/>
    <property type="match status" value="1"/>
</dbReference>
<feature type="transmembrane region" description="Helical" evidence="6">
    <location>
        <begin position="291"/>
        <end position="314"/>
    </location>
</feature>
<dbReference type="InterPro" id="IPR020846">
    <property type="entry name" value="MFS_dom"/>
</dbReference>
<reference evidence="8 9" key="1">
    <citation type="submission" date="2019-02" db="EMBL/GenBank/DDBJ databases">
        <title>Dyella amyloliquefaciens sp. nov., isolated from forest soil.</title>
        <authorList>
            <person name="Gao Z.-H."/>
            <person name="Qiu L.-H."/>
        </authorList>
    </citation>
    <scope>NUCLEOTIDE SEQUENCE [LARGE SCALE GENOMIC DNA]</scope>
    <source>
        <strain evidence="8 9">KACC 12747</strain>
    </source>
</reference>
<dbReference type="GO" id="GO:0016020">
    <property type="term" value="C:membrane"/>
    <property type="evidence" value="ECO:0007669"/>
    <property type="project" value="UniProtKB-SubCell"/>
</dbReference>
<feature type="transmembrane region" description="Helical" evidence="6">
    <location>
        <begin position="326"/>
        <end position="348"/>
    </location>
</feature>
<dbReference type="Pfam" id="PF07690">
    <property type="entry name" value="MFS_1"/>
    <property type="match status" value="1"/>
</dbReference>
<feature type="transmembrane region" description="Helical" evidence="6">
    <location>
        <begin position="157"/>
        <end position="175"/>
    </location>
</feature>
<evidence type="ECO:0000256" key="4">
    <source>
        <dbReference type="ARBA" id="ARBA00022989"/>
    </source>
</evidence>
<accession>A0A4R0YX95</accession>
<dbReference type="RefSeq" id="WP_131407820.1">
    <property type="nucleotide sequence ID" value="NZ_SJTG01000002.1"/>
</dbReference>
<feature type="transmembrane region" description="Helical" evidence="6">
    <location>
        <begin position="29"/>
        <end position="49"/>
    </location>
</feature>
<evidence type="ECO:0000256" key="2">
    <source>
        <dbReference type="ARBA" id="ARBA00022448"/>
    </source>
</evidence>
<evidence type="ECO:0000259" key="7">
    <source>
        <dbReference type="PROSITE" id="PS50850"/>
    </source>
</evidence>
<feature type="transmembrane region" description="Helical" evidence="6">
    <location>
        <begin position="422"/>
        <end position="442"/>
    </location>
</feature>
<evidence type="ECO:0000256" key="5">
    <source>
        <dbReference type="ARBA" id="ARBA00023136"/>
    </source>
</evidence>
<dbReference type="EMBL" id="SJTG01000002">
    <property type="protein sequence ID" value="TCI10114.1"/>
    <property type="molecule type" value="Genomic_DNA"/>
</dbReference>
<feature type="transmembrane region" description="Helical" evidence="6">
    <location>
        <begin position="122"/>
        <end position="145"/>
    </location>
</feature>
<proteinExistence type="predicted"/>
<protein>
    <submittedName>
        <fullName evidence="8">MFS transporter</fullName>
    </submittedName>
</protein>
<dbReference type="Proteomes" id="UP000291822">
    <property type="component" value="Unassembled WGS sequence"/>
</dbReference>
<dbReference type="AlphaFoldDB" id="A0A4R0YX95"/>
<feature type="transmembrane region" description="Helical" evidence="6">
    <location>
        <begin position="220"/>
        <end position="239"/>
    </location>
</feature>
<dbReference type="GO" id="GO:0022857">
    <property type="term" value="F:transmembrane transporter activity"/>
    <property type="evidence" value="ECO:0007669"/>
    <property type="project" value="InterPro"/>
</dbReference>
<evidence type="ECO:0000256" key="1">
    <source>
        <dbReference type="ARBA" id="ARBA00004141"/>
    </source>
</evidence>
<gene>
    <name evidence="8" type="ORF">EZM97_14435</name>
</gene>
<dbReference type="PROSITE" id="PS50850">
    <property type="entry name" value="MFS"/>
    <property type="match status" value="1"/>
</dbReference>
<feature type="transmembrane region" description="Helical" evidence="6">
    <location>
        <begin position="187"/>
        <end position="208"/>
    </location>
</feature>
<feature type="transmembrane region" description="Helical" evidence="6">
    <location>
        <begin position="389"/>
        <end position="410"/>
    </location>
</feature>
<keyword evidence="2" id="KW-0813">Transport</keyword>
<keyword evidence="9" id="KW-1185">Reference proteome</keyword>
<sequence length="533" mass="56500">MTDSAFAEAAAQGSLPSAAPSGPVLGFRLASGLLGVLLAAMVAGLNSRVPGLVLADLQGALGFAHDDGSWLSTAYAVGELVAMPFASWFAATFSLRRFHLAMLSGALALAALMPYVRELHLLLLLRALQGLFSGALIPLLMMCALRFLPMSLRLHGLALYALTSTFSPNVALWLATLAMDRLADWRWAYWHVIPIGIVAMALVAWGLPKMPAALPRLKEADWVGLVLGVPGLALLVVGLDQGVRLDWFHSPTITAALLVGTILTALFMACEWRHPAPFIKLQMLQRRNLGLGLSVFVLLLLIGATAVTLPANVLGQLQGFRMEQSATIGLIVGLPQLVLGSCVAALLYQRWIDARHIFAAGLAFLATACWSGSLITSEWMVAQFVGPEVLYMLGLPMTIVPLLFLITSVVQPPEGPYVSGIVNLFRALSATLGAAMVGQLSAVRNRFHAEMLLDQAGRLAARLPWDDPRWASVGATIAQQAGVLATADVYRAFGLLAALLIPVVLNLQYIPAPMTATTPTTAPSAAPSASAAS</sequence>
<keyword evidence="5 6" id="KW-0472">Membrane</keyword>
<feature type="transmembrane region" description="Helical" evidence="6">
    <location>
        <begin position="489"/>
        <end position="507"/>
    </location>
</feature>